<accession>A0AA95H6M0</accession>
<sequence length="190" mass="20111">MSSSSITSNFPGLERWFGDIKQNWGWLLALGILMIAAGVVGFGAINSVSVVTTIFIGSLMLVAGIAQIIQAFAAKGWKSVTLLLVLGILYVVAGYLTLKDPETGTMSLTLVLGMTLIIAGAFRVYLAFQLKPMSIWGLVLFGAIISIILGVLILANWPSSSTYTIGTFVCVDLIVSGISYMALAISIKNA</sequence>
<keyword evidence="1" id="KW-1133">Transmembrane helix</keyword>
<organism evidence="2">
    <name type="scientific">Candidatus Thiocaldithrix dubininis</name>
    <dbReference type="NCBI Taxonomy" id="3080823"/>
    <lineage>
        <taxon>Bacteria</taxon>
        <taxon>Pseudomonadati</taxon>
        <taxon>Pseudomonadota</taxon>
        <taxon>Gammaproteobacteria</taxon>
        <taxon>Thiotrichales</taxon>
        <taxon>Thiotrichaceae</taxon>
        <taxon>Candidatus Thiocaldithrix</taxon>
    </lineage>
</organism>
<dbReference type="KEGG" id="tdu:QJT80_04995"/>
<feature type="transmembrane region" description="Helical" evidence="1">
    <location>
        <begin position="135"/>
        <end position="157"/>
    </location>
</feature>
<dbReference type="GO" id="GO:0005886">
    <property type="term" value="C:plasma membrane"/>
    <property type="evidence" value="ECO:0007669"/>
    <property type="project" value="TreeGrafter"/>
</dbReference>
<evidence type="ECO:0000256" key="1">
    <source>
        <dbReference type="SAM" id="Phobius"/>
    </source>
</evidence>
<feature type="transmembrane region" description="Helical" evidence="1">
    <location>
        <begin position="110"/>
        <end position="128"/>
    </location>
</feature>
<dbReference type="EMBL" id="CP124755">
    <property type="protein sequence ID" value="WGZ91837.1"/>
    <property type="molecule type" value="Genomic_DNA"/>
</dbReference>
<reference evidence="2" key="2">
    <citation type="submission" date="2023-04" db="EMBL/GenBank/DDBJ databases">
        <authorList>
            <person name="Beletskiy A.V."/>
            <person name="Mardanov A.V."/>
            <person name="Ravin N.V."/>
        </authorList>
    </citation>
    <scope>NUCLEOTIDE SEQUENCE</scope>
    <source>
        <strain evidence="2">GKL-01</strain>
    </source>
</reference>
<keyword evidence="1" id="KW-0812">Transmembrane</keyword>
<evidence type="ECO:0000313" key="2">
    <source>
        <dbReference type="EMBL" id="WGZ91837.1"/>
    </source>
</evidence>
<dbReference type="AlphaFoldDB" id="A0AA95H6M0"/>
<dbReference type="PANTHER" id="PTHR34989">
    <property type="entry name" value="PROTEIN HDED"/>
    <property type="match status" value="1"/>
</dbReference>
<name>A0AA95H6M0_9GAMM</name>
<gene>
    <name evidence="2" type="ORF">QJT80_04995</name>
</gene>
<dbReference type="PANTHER" id="PTHR34989:SF1">
    <property type="entry name" value="PROTEIN HDED"/>
    <property type="match status" value="1"/>
</dbReference>
<proteinExistence type="predicted"/>
<feature type="transmembrane region" description="Helical" evidence="1">
    <location>
        <begin position="163"/>
        <end position="185"/>
    </location>
</feature>
<feature type="transmembrane region" description="Helical" evidence="1">
    <location>
        <begin position="24"/>
        <end position="45"/>
    </location>
</feature>
<feature type="transmembrane region" description="Helical" evidence="1">
    <location>
        <begin position="51"/>
        <end position="73"/>
    </location>
</feature>
<dbReference type="Pfam" id="PF03729">
    <property type="entry name" value="DUF308"/>
    <property type="match status" value="2"/>
</dbReference>
<keyword evidence="1" id="KW-0472">Membrane</keyword>
<feature type="transmembrane region" description="Helical" evidence="1">
    <location>
        <begin position="80"/>
        <end position="98"/>
    </location>
</feature>
<dbReference type="InterPro" id="IPR052712">
    <property type="entry name" value="Acid_resist_chaperone_HdeD"/>
</dbReference>
<dbReference type="Proteomes" id="UP001300672">
    <property type="component" value="Chromosome"/>
</dbReference>
<dbReference type="InterPro" id="IPR005325">
    <property type="entry name" value="DUF308_memb"/>
</dbReference>
<protein>
    <submittedName>
        <fullName evidence="2">HdeD family acid-resistance protein</fullName>
    </submittedName>
</protein>
<reference evidence="2" key="1">
    <citation type="journal article" date="2023" name="Int. J. Mol. Sci.">
        <title>Metagenomics Revealed a New Genus 'Candidatus Thiocaldithrix dubininis' gen. nov., sp. nov. and a New Species 'Candidatus Thiothrix putei' sp. nov. in the Family Thiotrichaceae, Some Members of Which Have Traits of Both Na+- and H+-Motive Energetics.</title>
        <authorList>
            <person name="Ravin N.V."/>
            <person name="Muntyan M.S."/>
            <person name="Smolyakov D.D."/>
            <person name="Rudenko T.S."/>
            <person name="Beletsky A.V."/>
            <person name="Mardanov A.V."/>
            <person name="Grabovich M.Y."/>
        </authorList>
    </citation>
    <scope>NUCLEOTIDE SEQUENCE</scope>
    <source>
        <strain evidence="2">GKL-01</strain>
    </source>
</reference>